<dbReference type="EMBL" id="CP116346">
    <property type="protein sequence ID" value="WIT14173.1"/>
    <property type="molecule type" value="Genomic_DNA"/>
</dbReference>
<dbReference type="AlphaFoldDB" id="A0AA95NIE2"/>
<protein>
    <submittedName>
        <fullName evidence="1">DUF1513 domain-containing protein</fullName>
    </submittedName>
</protein>
<dbReference type="SUPFAM" id="SSF51004">
    <property type="entry name" value="C-terminal (heme d1) domain of cytochrome cd1-nitrite reductase"/>
    <property type="match status" value="1"/>
</dbReference>
<name>A0AA95NIE2_9BURK</name>
<dbReference type="InterPro" id="IPR011048">
    <property type="entry name" value="Haem_d1_sf"/>
</dbReference>
<keyword evidence="2" id="KW-1185">Reference proteome</keyword>
<evidence type="ECO:0000313" key="2">
    <source>
        <dbReference type="Proteomes" id="UP001177769"/>
    </source>
</evidence>
<gene>
    <name evidence="1" type="ORF">PFX98_11260</name>
</gene>
<dbReference type="Proteomes" id="UP001177769">
    <property type="component" value="Chromosome"/>
</dbReference>
<dbReference type="Gene3D" id="2.130.10.10">
    <property type="entry name" value="YVTN repeat-like/Quinoprotein amine dehydrogenase"/>
    <property type="match status" value="1"/>
</dbReference>
<proteinExistence type="predicted"/>
<dbReference type="InterPro" id="IPR015943">
    <property type="entry name" value="WD40/YVTN_repeat-like_dom_sf"/>
</dbReference>
<dbReference type="RefSeq" id="WP_285235301.1">
    <property type="nucleotide sequence ID" value="NZ_CP116346.1"/>
</dbReference>
<sequence>MRRRDCLIWTGALALPQAHARADAPLLAASWASGGQHQLGVLRVHEGRTVVAAAIDLPTRAHGLLAEPGGSLLAVARRPGDWLLRWRADGQVMARQWIEPQRCFNGHLLLSRDGRWLFSSETDLDSGQGLIGVRDAATLEKLAEWPTQGLDPHQLLLDDDDHLLVANGGVATQAETGRLKLQRATMDASLVRLDGRSGALLGQWRLADARLSPRHLGWAGTGTSGRRLLGIALQAEHDDAAARAAAPVLALFDGQRLTPCAQPAALAGYGGDIAFDGSRWAVSCPRADALAWWQADGRWLGMQPAAGACALAGDVQALWSGGGALGRWRAGLADGSAPLPEAALRLDNHWLRLPSA</sequence>
<organism evidence="1 2">
    <name type="scientific">Paucibacter sediminis</name>
    <dbReference type="NCBI Taxonomy" id="3019553"/>
    <lineage>
        <taxon>Bacteria</taxon>
        <taxon>Pseudomonadati</taxon>
        <taxon>Pseudomonadota</taxon>
        <taxon>Betaproteobacteria</taxon>
        <taxon>Burkholderiales</taxon>
        <taxon>Sphaerotilaceae</taxon>
        <taxon>Roseateles</taxon>
    </lineage>
</organism>
<dbReference type="InterPro" id="IPR008311">
    <property type="entry name" value="UCP028101"/>
</dbReference>
<evidence type="ECO:0000313" key="1">
    <source>
        <dbReference type="EMBL" id="WIT14173.1"/>
    </source>
</evidence>
<dbReference type="Pfam" id="PF07433">
    <property type="entry name" value="DUF1513"/>
    <property type="match status" value="1"/>
</dbReference>
<accession>A0AA95NIE2</accession>
<dbReference type="KEGG" id="pais:PFX98_11260"/>
<reference evidence="1" key="1">
    <citation type="submission" date="2023-01" db="EMBL/GenBank/DDBJ databases">
        <title>Whole genome sequence of Paucibacter sp. S2-9 isolated from pond sediment.</title>
        <authorList>
            <person name="Jung J.Y."/>
        </authorList>
    </citation>
    <scope>NUCLEOTIDE SEQUENCE</scope>
    <source>
        <strain evidence="1">S2-9</strain>
    </source>
</reference>